<dbReference type="InterPro" id="IPR019438">
    <property type="entry name" value="Q_salvage"/>
</dbReference>
<sequence length="361" mass="40795">MVFSIDFPVSFHNCARMIILDPIDSAEFISSNATHVQIHADGVEKLAHKIKNALCSGSAGVENWKSQELTPSVANEQAVEWIFVTDLLNFSFWTDSHPHYEVSFGGKIYTGYWALCAAVNRAVDEGLSLLDANVYKDISEEQMKYVFRSANGSEIPLLKERWMTLQEAGKTLVDRFNGSFMNVIKLCEKSAKKLLELLCQYFPSFRDNATYKGVQVSILKRAQILVGDLWSCFEGKGFGEFHDIDQITAFADYRVPQVLVHFGVLSYDKHLTEVVRGGEQIENGGDLEVEIRGCTLQAIQLIVRRTKQLLSERAESEVISAPIAATCNAILVDNFIWTYRRNHADVIDKSMPMHKTRCLFY</sequence>
<keyword evidence="1 6" id="KW-0378">Hydrolase</keyword>
<comment type="function">
    <text evidence="6">Catalyzes the hydrolysis of queuosine 5'-phosphate, releasing the nucleobase queuine (q). Is required for salvage of queuine from exogenous queuosine (Q) that is imported and then converted to queuosine 5'-phosphate intracellularly.</text>
</comment>
<dbReference type="PANTHER" id="PTHR21314">
    <property type="entry name" value="QUEUOSINE 5'-PHOSPHATE N-GLYCOSYLASE_HYDROLASE-RELATED"/>
    <property type="match status" value="1"/>
</dbReference>
<dbReference type="GO" id="GO:0006400">
    <property type="term" value="P:tRNA modification"/>
    <property type="evidence" value="ECO:0007669"/>
    <property type="project" value="TreeGrafter"/>
</dbReference>
<proteinExistence type="inferred from homology"/>
<evidence type="ECO:0000256" key="5">
    <source>
        <dbReference type="ARBA" id="ARBA00048204"/>
    </source>
</evidence>
<evidence type="ECO:0000256" key="6">
    <source>
        <dbReference type="RuleBase" id="RU365002"/>
    </source>
</evidence>
<comment type="catalytic activity">
    <reaction evidence="5 6">
        <text>queuosine 5'-phosphate + H2O = queuine + D-ribose 5-phosphate</text>
        <dbReference type="Rhea" id="RHEA:75387"/>
        <dbReference type="ChEBI" id="CHEBI:15377"/>
        <dbReference type="ChEBI" id="CHEBI:17433"/>
        <dbReference type="ChEBI" id="CHEBI:78346"/>
        <dbReference type="ChEBI" id="CHEBI:194371"/>
    </reaction>
    <physiologicalReaction direction="left-to-right" evidence="5 6">
        <dbReference type="Rhea" id="RHEA:75388"/>
    </physiologicalReaction>
</comment>
<comment type="caution">
    <text evidence="7">The sequence shown here is derived from an EMBL/GenBank/DDBJ whole genome shotgun (WGS) entry which is preliminary data.</text>
</comment>
<organism evidence="7 8">
    <name type="scientific">Calicophoron daubneyi</name>
    <name type="common">Rumen fluke</name>
    <name type="synonym">Paramphistomum daubneyi</name>
    <dbReference type="NCBI Taxonomy" id="300641"/>
    <lineage>
        <taxon>Eukaryota</taxon>
        <taxon>Metazoa</taxon>
        <taxon>Spiralia</taxon>
        <taxon>Lophotrochozoa</taxon>
        <taxon>Platyhelminthes</taxon>
        <taxon>Trematoda</taxon>
        <taxon>Digenea</taxon>
        <taxon>Plagiorchiida</taxon>
        <taxon>Pronocephalata</taxon>
        <taxon>Paramphistomoidea</taxon>
        <taxon>Paramphistomidae</taxon>
        <taxon>Calicophoron</taxon>
    </lineage>
</organism>
<evidence type="ECO:0000313" key="7">
    <source>
        <dbReference type="EMBL" id="CAL5140122.1"/>
    </source>
</evidence>
<dbReference type="GO" id="GO:0016787">
    <property type="term" value="F:hydrolase activity"/>
    <property type="evidence" value="ECO:0007669"/>
    <property type="project" value="UniProtKB-KW"/>
</dbReference>
<gene>
    <name evidence="7" type="ORF">CDAUBV1_LOCUS15305</name>
</gene>
<dbReference type="AlphaFoldDB" id="A0AAV2TXL9"/>
<evidence type="ECO:0000256" key="4">
    <source>
        <dbReference type="ARBA" id="ARBA00035393"/>
    </source>
</evidence>
<dbReference type="Pfam" id="PF10343">
    <property type="entry name" value="Q_salvage"/>
    <property type="match status" value="1"/>
</dbReference>
<evidence type="ECO:0000256" key="2">
    <source>
        <dbReference type="ARBA" id="ARBA00035119"/>
    </source>
</evidence>
<dbReference type="EMBL" id="CAXLJL010000710">
    <property type="protein sequence ID" value="CAL5140122.1"/>
    <property type="molecule type" value="Genomic_DNA"/>
</dbReference>
<accession>A0AAV2TXL9</accession>
<evidence type="ECO:0000256" key="3">
    <source>
        <dbReference type="ARBA" id="ARBA00035306"/>
    </source>
</evidence>
<dbReference type="EC" id="3.2.2.-" evidence="6"/>
<dbReference type="PANTHER" id="PTHR21314:SF0">
    <property type="entry name" value="QUEUOSINE 5'-PHOSPHATE N-GLYCOSYLASE_HYDROLASE"/>
    <property type="match status" value="1"/>
</dbReference>
<protein>
    <recommendedName>
        <fullName evidence="3 6">Queuosine 5'-phosphate N-glycosylase/hydrolase</fullName>
        <ecNumber evidence="6">3.2.2.-</ecNumber>
    </recommendedName>
    <alternativeName>
        <fullName evidence="4 6">Queuosine-nucleotide N-glycosylase/hydrolase</fullName>
    </alternativeName>
</protein>
<reference evidence="7" key="1">
    <citation type="submission" date="2024-06" db="EMBL/GenBank/DDBJ databases">
        <authorList>
            <person name="Liu X."/>
            <person name="Lenzi L."/>
            <person name="Haldenby T S."/>
            <person name="Uol C."/>
        </authorList>
    </citation>
    <scope>NUCLEOTIDE SEQUENCE</scope>
</reference>
<dbReference type="Proteomes" id="UP001497525">
    <property type="component" value="Unassembled WGS sequence"/>
</dbReference>
<comment type="similarity">
    <text evidence="2 6">Belongs to the QNG1 protein family.</text>
</comment>
<evidence type="ECO:0000256" key="1">
    <source>
        <dbReference type="ARBA" id="ARBA00022801"/>
    </source>
</evidence>
<evidence type="ECO:0000313" key="8">
    <source>
        <dbReference type="Proteomes" id="UP001497525"/>
    </source>
</evidence>
<name>A0AAV2TXL9_CALDB</name>